<accession>A0AA38PKF4</accession>
<evidence type="ECO:0000256" key="14">
    <source>
        <dbReference type="PIRSR" id="PIRSR602401-1"/>
    </source>
</evidence>
<evidence type="ECO:0000313" key="15">
    <source>
        <dbReference type="EMBL" id="KAJ3844578.1"/>
    </source>
</evidence>
<dbReference type="PRINTS" id="PR00385">
    <property type="entry name" value="P450"/>
</dbReference>
<evidence type="ECO:0000313" key="16">
    <source>
        <dbReference type="Proteomes" id="UP001163846"/>
    </source>
</evidence>
<comment type="cofactor">
    <cofactor evidence="1 14">
        <name>heme</name>
        <dbReference type="ChEBI" id="CHEBI:30413"/>
    </cofactor>
</comment>
<comment type="pathway">
    <text evidence="3">Secondary metabolite biosynthesis.</text>
</comment>
<comment type="similarity">
    <text evidence="4">Belongs to the cytochrome P450 family.</text>
</comment>
<dbReference type="PANTHER" id="PTHR46300">
    <property type="entry name" value="P450, PUTATIVE (EUROFUNG)-RELATED-RELATED"/>
    <property type="match status" value="1"/>
</dbReference>
<dbReference type="EMBL" id="MU805950">
    <property type="protein sequence ID" value="KAJ3844578.1"/>
    <property type="molecule type" value="Genomic_DNA"/>
</dbReference>
<evidence type="ECO:0000256" key="12">
    <source>
        <dbReference type="ARBA" id="ARBA00023136"/>
    </source>
</evidence>
<evidence type="ECO:0000256" key="10">
    <source>
        <dbReference type="ARBA" id="ARBA00023004"/>
    </source>
</evidence>
<organism evidence="15 16">
    <name type="scientific">Lentinula raphanica</name>
    <dbReference type="NCBI Taxonomy" id="153919"/>
    <lineage>
        <taxon>Eukaryota</taxon>
        <taxon>Fungi</taxon>
        <taxon>Dikarya</taxon>
        <taxon>Basidiomycota</taxon>
        <taxon>Agaricomycotina</taxon>
        <taxon>Agaricomycetes</taxon>
        <taxon>Agaricomycetidae</taxon>
        <taxon>Agaricales</taxon>
        <taxon>Marasmiineae</taxon>
        <taxon>Omphalotaceae</taxon>
        <taxon>Lentinula</taxon>
    </lineage>
</organism>
<sequence length="520" mass="59079">MFSSILIPIAILIVFRVFKALQRRSKLPPGPLGLPVFGNLFQLPTSRPWLAFDNWAKQYGPIVYLNIAGQNTIVLNSHKTAADLLERRATIYSDRPDFIVLSIITGGMHWGFSRLDELWKRQRRGAHETLSSQTAKDYFTYQEIESVIMLSQILADSEGFVDHFSRASTSLSLSIVYGWPPLLDSHHPTITGIDRFNADLLEAAAPGSFWVEFEFFKWMRHLPRWMCTWKRNAEESFVRNTTMFERLASDVQKELDAGNDTPSVVGELLQDTEKPGIIEIAWNAASIYSAGAETTAGQLAWFIQAMIFYPETQRIAQDEIDRVVGPYRMPTFADYEHLPYIRATVKEILRWRGVSPIGLPHRLNQDDFYEGYFIPKDTVCFVNNWSLHRDKELYGDDAEHFNPGRFLDIDGNVDSLIAGSKDEGHFSYGFGKRICVGRHVANNSLFIHIASLLWAFNIAAEVGRDGRLNFPDSLQCKEGLIVRPAPFRCKINARRMDIAAIVAQAKADRGIQPGRTERSI</sequence>
<comment type="subcellular location">
    <subcellularLocation>
        <location evidence="2">Membrane</location>
        <topology evidence="2">Single-pass membrane protein</topology>
    </subcellularLocation>
</comment>
<dbReference type="Pfam" id="PF00067">
    <property type="entry name" value="p450"/>
    <property type="match status" value="1"/>
</dbReference>
<evidence type="ECO:0000256" key="4">
    <source>
        <dbReference type="ARBA" id="ARBA00010617"/>
    </source>
</evidence>
<keyword evidence="9" id="KW-0560">Oxidoreductase</keyword>
<gene>
    <name evidence="15" type="ORF">F5878DRAFT_85204</name>
</gene>
<dbReference type="InterPro" id="IPR001128">
    <property type="entry name" value="Cyt_P450"/>
</dbReference>
<dbReference type="PRINTS" id="PR00463">
    <property type="entry name" value="EP450I"/>
</dbReference>
<evidence type="ECO:0000256" key="2">
    <source>
        <dbReference type="ARBA" id="ARBA00004167"/>
    </source>
</evidence>
<dbReference type="CDD" id="cd11065">
    <property type="entry name" value="CYP64-like"/>
    <property type="match status" value="1"/>
</dbReference>
<keyword evidence="16" id="KW-1185">Reference proteome</keyword>
<keyword evidence="10 14" id="KW-0408">Iron</keyword>
<dbReference type="InterPro" id="IPR050364">
    <property type="entry name" value="Cytochrome_P450_fung"/>
</dbReference>
<dbReference type="Gene3D" id="1.10.630.10">
    <property type="entry name" value="Cytochrome P450"/>
    <property type="match status" value="1"/>
</dbReference>
<keyword evidence="8" id="KW-1133">Transmembrane helix</keyword>
<evidence type="ECO:0000256" key="5">
    <source>
        <dbReference type="ARBA" id="ARBA00022617"/>
    </source>
</evidence>
<reference evidence="15" key="1">
    <citation type="submission" date="2022-08" db="EMBL/GenBank/DDBJ databases">
        <authorList>
            <consortium name="DOE Joint Genome Institute"/>
            <person name="Min B."/>
            <person name="Riley R."/>
            <person name="Sierra-Patev S."/>
            <person name="Naranjo-Ortiz M."/>
            <person name="Looney B."/>
            <person name="Konkel Z."/>
            <person name="Slot J.C."/>
            <person name="Sakamoto Y."/>
            <person name="Steenwyk J.L."/>
            <person name="Rokas A."/>
            <person name="Carro J."/>
            <person name="Camarero S."/>
            <person name="Ferreira P."/>
            <person name="Molpeceres G."/>
            <person name="Ruiz-Duenas F.J."/>
            <person name="Serrano A."/>
            <person name="Henrissat B."/>
            <person name="Drula E."/>
            <person name="Hughes K.W."/>
            <person name="Mata J.L."/>
            <person name="Ishikawa N.K."/>
            <person name="Vargas-Isla R."/>
            <person name="Ushijima S."/>
            <person name="Smith C.A."/>
            <person name="Ahrendt S."/>
            <person name="Andreopoulos W."/>
            <person name="He G."/>
            <person name="Labutti K."/>
            <person name="Lipzen A."/>
            <person name="Ng V."/>
            <person name="Sandor L."/>
            <person name="Barry K."/>
            <person name="Martinez A.T."/>
            <person name="Xiao Y."/>
            <person name="Gibbons J.G."/>
            <person name="Terashima K."/>
            <person name="Hibbett D.S."/>
            <person name="Grigoriev I.V."/>
        </authorList>
    </citation>
    <scope>NUCLEOTIDE SEQUENCE</scope>
    <source>
        <strain evidence="15">TFB9207</strain>
    </source>
</reference>
<dbReference type="GO" id="GO:0016705">
    <property type="term" value="F:oxidoreductase activity, acting on paired donors, with incorporation or reduction of molecular oxygen"/>
    <property type="evidence" value="ECO:0007669"/>
    <property type="project" value="InterPro"/>
</dbReference>
<evidence type="ECO:0000256" key="3">
    <source>
        <dbReference type="ARBA" id="ARBA00005179"/>
    </source>
</evidence>
<evidence type="ECO:0000256" key="7">
    <source>
        <dbReference type="ARBA" id="ARBA00022723"/>
    </source>
</evidence>
<dbReference type="GO" id="GO:0020037">
    <property type="term" value="F:heme binding"/>
    <property type="evidence" value="ECO:0007669"/>
    <property type="project" value="InterPro"/>
</dbReference>
<dbReference type="SUPFAM" id="SSF48264">
    <property type="entry name" value="Cytochrome P450"/>
    <property type="match status" value="1"/>
</dbReference>
<keyword evidence="13" id="KW-0325">Glycoprotein</keyword>
<evidence type="ECO:0000256" key="8">
    <source>
        <dbReference type="ARBA" id="ARBA00022989"/>
    </source>
</evidence>
<protein>
    <submittedName>
        <fullName evidence="15">Cytochrome P450</fullName>
    </submittedName>
</protein>
<keyword evidence="5 14" id="KW-0349">Heme</keyword>
<dbReference type="GO" id="GO:0004497">
    <property type="term" value="F:monooxygenase activity"/>
    <property type="evidence" value="ECO:0007669"/>
    <property type="project" value="UniProtKB-KW"/>
</dbReference>
<keyword evidence="7 14" id="KW-0479">Metal-binding</keyword>
<proteinExistence type="inferred from homology"/>
<dbReference type="InterPro" id="IPR002401">
    <property type="entry name" value="Cyt_P450_E_grp-I"/>
</dbReference>
<name>A0AA38PKF4_9AGAR</name>
<evidence type="ECO:0000256" key="13">
    <source>
        <dbReference type="ARBA" id="ARBA00023180"/>
    </source>
</evidence>
<keyword evidence="6" id="KW-0812">Transmembrane</keyword>
<evidence type="ECO:0000256" key="11">
    <source>
        <dbReference type="ARBA" id="ARBA00023033"/>
    </source>
</evidence>
<evidence type="ECO:0000256" key="6">
    <source>
        <dbReference type="ARBA" id="ARBA00022692"/>
    </source>
</evidence>
<feature type="binding site" description="axial binding residue" evidence="14">
    <location>
        <position position="435"/>
    </location>
    <ligand>
        <name>heme</name>
        <dbReference type="ChEBI" id="CHEBI:30413"/>
    </ligand>
    <ligandPart>
        <name>Fe</name>
        <dbReference type="ChEBI" id="CHEBI:18248"/>
    </ligandPart>
</feature>
<dbReference type="GO" id="GO:0016020">
    <property type="term" value="C:membrane"/>
    <property type="evidence" value="ECO:0007669"/>
    <property type="project" value="UniProtKB-SubCell"/>
</dbReference>
<comment type="caution">
    <text evidence="15">The sequence shown here is derived from an EMBL/GenBank/DDBJ whole genome shotgun (WGS) entry which is preliminary data.</text>
</comment>
<keyword evidence="11" id="KW-0503">Monooxygenase</keyword>
<dbReference type="GO" id="GO:0005506">
    <property type="term" value="F:iron ion binding"/>
    <property type="evidence" value="ECO:0007669"/>
    <property type="project" value="InterPro"/>
</dbReference>
<evidence type="ECO:0000256" key="9">
    <source>
        <dbReference type="ARBA" id="ARBA00023002"/>
    </source>
</evidence>
<dbReference type="Proteomes" id="UP001163846">
    <property type="component" value="Unassembled WGS sequence"/>
</dbReference>
<dbReference type="InterPro" id="IPR036396">
    <property type="entry name" value="Cyt_P450_sf"/>
</dbReference>
<dbReference type="PANTHER" id="PTHR46300:SF2">
    <property type="entry name" value="CYTOCHROME P450 MONOOXYGENASE ALNH-RELATED"/>
    <property type="match status" value="1"/>
</dbReference>
<dbReference type="AlphaFoldDB" id="A0AA38PKF4"/>
<keyword evidence="12" id="KW-0472">Membrane</keyword>
<evidence type="ECO:0000256" key="1">
    <source>
        <dbReference type="ARBA" id="ARBA00001971"/>
    </source>
</evidence>